<dbReference type="InterPro" id="IPR005952">
    <property type="entry name" value="Phosphogly_mut1"/>
</dbReference>
<reference evidence="7 8" key="1">
    <citation type="submission" date="2018-06" db="EMBL/GenBank/DDBJ databases">
        <authorList>
            <consortium name="Pathogen Informatics"/>
            <person name="Doyle S."/>
        </authorList>
    </citation>
    <scope>NUCLEOTIDE SEQUENCE [LARGE SCALE GENOMIC DNA]</scope>
    <source>
        <strain evidence="7 8">NCTC12151</strain>
    </source>
</reference>
<gene>
    <name evidence="7" type="primary">cobC_1</name>
    <name evidence="7" type="ORF">NCTC12151_01596</name>
</gene>
<dbReference type="SUPFAM" id="SSF53254">
    <property type="entry name" value="Phosphoglycerate mutase-like"/>
    <property type="match status" value="1"/>
</dbReference>
<dbReference type="Pfam" id="PF00300">
    <property type="entry name" value="His_Phos_1"/>
    <property type="match status" value="1"/>
</dbReference>
<proteinExistence type="inferred from homology"/>
<feature type="binding site" evidence="6">
    <location>
        <begin position="7"/>
        <end position="14"/>
    </location>
    <ligand>
        <name>substrate</name>
    </ligand>
</feature>
<evidence type="ECO:0000256" key="1">
    <source>
        <dbReference type="ARBA" id="ARBA00006717"/>
    </source>
</evidence>
<accession>A0A2X4V4P9</accession>
<dbReference type="GO" id="GO:0004619">
    <property type="term" value="F:phosphoglycerate mutase activity"/>
    <property type="evidence" value="ECO:0007669"/>
    <property type="project" value="UniProtKB-EC"/>
</dbReference>
<protein>
    <recommendedName>
        <fullName evidence="2">phosphoglycerate mutase (2,3-diphosphoglycerate-dependent)</fullName>
        <ecNumber evidence="2">5.4.2.11</ecNumber>
    </recommendedName>
</protein>
<dbReference type="KEGG" id="lri:NCTC12151_01596"/>
<dbReference type="InterPro" id="IPR029033">
    <property type="entry name" value="His_PPase_superfam"/>
</dbReference>
<evidence type="ECO:0000313" key="8">
    <source>
        <dbReference type="Proteomes" id="UP000249005"/>
    </source>
</evidence>
<comment type="similarity">
    <text evidence="1">Belongs to the phosphoglycerate mutase family. BPG-dependent PGAM subfamily.</text>
</comment>
<dbReference type="EC" id="5.4.2.11" evidence="2"/>
<sequence>MRIYFVRHGETSVNQRGVYAGLTDYGLNEQGIAQGERLASAIGQQPFDVAVASGLCRTQQTVELISPGLRCESIEALNEIDFGEWEDRHYQEIALNDAENYEKWCADWLSVAPPAGESFEHFSARVSTAFNDWLVQAERQSLQTVLFVGHQGTLRCILLSLLNMPPKAFWHFTFSHGAYSVVDIHQGHAVIRQLNVDA</sequence>
<organism evidence="7 8">
    <name type="scientific">Leminorella richardii</name>
    <dbReference type="NCBI Taxonomy" id="158841"/>
    <lineage>
        <taxon>Bacteria</taxon>
        <taxon>Pseudomonadati</taxon>
        <taxon>Pseudomonadota</taxon>
        <taxon>Gammaproteobacteria</taxon>
        <taxon>Enterobacterales</taxon>
        <taxon>Budviciaceae</taxon>
        <taxon>Leminorella</taxon>
    </lineage>
</organism>
<dbReference type="InterPro" id="IPR013078">
    <property type="entry name" value="His_Pase_superF_clade-1"/>
</dbReference>
<dbReference type="PANTHER" id="PTHR11931">
    <property type="entry name" value="PHOSPHOGLYCERATE MUTASE"/>
    <property type="match status" value="1"/>
</dbReference>
<dbReference type="SMART" id="SM00855">
    <property type="entry name" value="PGAM"/>
    <property type="match status" value="1"/>
</dbReference>
<dbReference type="OrthoDB" id="9781415at2"/>
<dbReference type="EMBL" id="LS483470">
    <property type="protein sequence ID" value="SQI40230.1"/>
    <property type="molecule type" value="Genomic_DNA"/>
</dbReference>
<dbReference type="GO" id="GO:0006096">
    <property type="term" value="P:glycolytic process"/>
    <property type="evidence" value="ECO:0007669"/>
    <property type="project" value="UniProtKB-KW"/>
</dbReference>
<keyword evidence="5" id="KW-0413">Isomerase</keyword>
<dbReference type="GO" id="GO:0016787">
    <property type="term" value="F:hydrolase activity"/>
    <property type="evidence" value="ECO:0007669"/>
    <property type="project" value="UniProtKB-KW"/>
</dbReference>
<evidence type="ECO:0000256" key="6">
    <source>
        <dbReference type="PIRSR" id="PIRSR613078-2"/>
    </source>
</evidence>
<feature type="binding site" evidence="6">
    <location>
        <position position="57"/>
    </location>
    <ligand>
        <name>substrate</name>
    </ligand>
</feature>
<evidence type="ECO:0000256" key="4">
    <source>
        <dbReference type="ARBA" id="ARBA00023152"/>
    </source>
</evidence>
<dbReference type="RefSeq" id="WP_111740148.1">
    <property type="nucleotide sequence ID" value="NZ_LR698987.1"/>
</dbReference>
<keyword evidence="8" id="KW-1185">Reference proteome</keyword>
<evidence type="ECO:0000313" key="7">
    <source>
        <dbReference type="EMBL" id="SQI40230.1"/>
    </source>
</evidence>
<evidence type="ECO:0000256" key="2">
    <source>
        <dbReference type="ARBA" id="ARBA00012028"/>
    </source>
</evidence>
<keyword evidence="3" id="KW-0312">Gluconeogenesis</keyword>
<dbReference type="PIRSF" id="PIRSF000709">
    <property type="entry name" value="6PFK_2-Ptase"/>
    <property type="match status" value="1"/>
</dbReference>
<dbReference type="GO" id="GO:0006094">
    <property type="term" value="P:gluconeogenesis"/>
    <property type="evidence" value="ECO:0007669"/>
    <property type="project" value="UniProtKB-KW"/>
</dbReference>
<dbReference type="AlphaFoldDB" id="A0A2X4V4P9"/>
<keyword evidence="4" id="KW-0324">Glycolysis</keyword>
<dbReference type="CDD" id="cd07067">
    <property type="entry name" value="HP_PGM_like"/>
    <property type="match status" value="1"/>
</dbReference>
<keyword evidence="7" id="KW-0378">Hydrolase</keyword>
<name>A0A2X4V4P9_9GAMM</name>
<evidence type="ECO:0000256" key="3">
    <source>
        <dbReference type="ARBA" id="ARBA00022432"/>
    </source>
</evidence>
<dbReference type="Proteomes" id="UP000249005">
    <property type="component" value="Chromosome 1"/>
</dbReference>
<evidence type="ECO:0000256" key="5">
    <source>
        <dbReference type="ARBA" id="ARBA00023235"/>
    </source>
</evidence>
<dbReference type="Gene3D" id="3.40.50.1240">
    <property type="entry name" value="Phosphoglycerate mutase-like"/>
    <property type="match status" value="1"/>
</dbReference>